<protein>
    <recommendedName>
        <fullName evidence="14">Fatty acid desaturase domain-containing protein</fullName>
    </recommendedName>
</protein>
<dbReference type="GO" id="GO:0006633">
    <property type="term" value="P:fatty acid biosynthetic process"/>
    <property type="evidence" value="ECO:0007669"/>
    <property type="project" value="UniProtKB-KW"/>
</dbReference>
<gene>
    <name evidence="15" type="ORF">HHI36_012335</name>
</gene>
<comment type="caution">
    <text evidence="15">The sequence shown here is derived from an EMBL/GenBank/DDBJ whole genome shotgun (WGS) entry which is preliminary data.</text>
</comment>
<evidence type="ECO:0000256" key="7">
    <source>
        <dbReference type="ARBA" id="ARBA00023002"/>
    </source>
</evidence>
<evidence type="ECO:0000259" key="14">
    <source>
        <dbReference type="Pfam" id="PF00487"/>
    </source>
</evidence>
<feature type="transmembrane region" description="Helical" evidence="13">
    <location>
        <begin position="321"/>
        <end position="340"/>
    </location>
</feature>
<feature type="transmembrane region" description="Helical" evidence="13">
    <location>
        <begin position="224"/>
        <end position="245"/>
    </location>
</feature>
<evidence type="ECO:0000256" key="11">
    <source>
        <dbReference type="ARBA" id="ARBA00023160"/>
    </source>
</evidence>
<comment type="similarity">
    <text evidence="2 12">Belongs to the fatty acid desaturase type 1 family.</text>
</comment>
<proteinExistence type="inferred from homology"/>
<dbReference type="InterPro" id="IPR015876">
    <property type="entry name" value="Acyl-CoA_DS"/>
</dbReference>
<evidence type="ECO:0000256" key="10">
    <source>
        <dbReference type="ARBA" id="ARBA00023136"/>
    </source>
</evidence>
<evidence type="ECO:0000256" key="9">
    <source>
        <dbReference type="ARBA" id="ARBA00023098"/>
    </source>
</evidence>
<dbReference type="Proteomes" id="UP001516400">
    <property type="component" value="Unassembled WGS sequence"/>
</dbReference>
<evidence type="ECO:0000256" key="2">
    <source>
        <dbReference type="ARBA" id="ARBA00009295"/>
    </source>
</evidence>
<keyword evidence="6 13" id="KW-1133">Transmembrane helix</keyword>
<evidence type="ECO:0000256" key="5">
    <source>
        <dbReference type="ARBA" id="ARBA00022832"/>
    </source>
</evidence>
<evidence type="ECO:0000256" key="12">
    <source>
        <dbReference type="RuleBase" id="RU000581"/>
    </source>
</evidence>
<keyword evidence="3 12" id="KW-0444">Lipid biosynthesis</keyword>
<evidence type="ECO:0000256" key="3">
    <source>
        <dbReference type="ARBA" id="ARBA00022516"/>
    </source>
</evidence>
<dbReference type="Pfam" id="PF00487">
    <property type="entry name" value="FA_desaturase"/>
    <property type="match status" value="1"/>
</dbReference>
<feature type="transmembrane region" description="Helical" evidence="13">
    <location>
        <begin position="139"/>
        <end position="158"/>
    </location>
</feature>
<reference evidence="15 16" key="1">
    <citation type="journal article" date="2021" name="BMC Biol.">
        <title>Horizontally acquired antibacterial genes associated with adaptive radiation of ladybird beetles.</title>
        <authorList>
            <person name="Li H.S."/>
            <person name="Tang X.F."/>
            <person name="Huang Y.H."/>
            <person name="Xu Z.Y."/>
            <person name="Chen M.L."/>
            <person name="Du X.Y."/>
            <person name="Qiu B.Y."/>
            <person name="Chen P.T."/>
            <person name="Zhang W."/>
            <person name="Slipinski A."/>
            <person name="Escalona H.E."/>
            <person name="Waterhouse R.M."/>
            <person name="Zwick A."/>
            <person name="Pang H."/>
        </authorList>
    </citation>
    <scope>NUCLEOTIDE SEQUENCE [LARGE SCALE GENOMIC DNA]</scope>
    <source>
        <strain evidence="15">SYSU2018</strain>
    </source>
</reference>
<evidence type="ECO:0000256" key="8">
    <source>
        <dbReference type="ARBA" id="ARBA00023004"/>
    </source>
</evidence>
<keyword evidence="4 12" id="KW-0812">Transmembrane</keyword>
<evidence type="ECO:0000313" key="15">
    <source>
        <dbReference type="EMBL" id="KAL3276972.1"/>
    </source>
</evidence>
<name>A0ABD2NF56_9CUCU</name>
<keyword evidence="5" id="KW-0276">Fatty acid metabolism</keyword>
<evidence type="ECO:0000256" key="1">
    <source>
        <dbReference type="ARBA" id="ARBA00004141"/>
    </source>
</evidence>
<dbReference type="PANTHER" id="PTHR11351:SF21">
    <property type="entry name" value="GH07782P"/>
    <property type="match status" value="1"/>
</dbReference>
<keyword evidence="8" id="KW-0408">Iron</keyword>
<dbReference type="EMBL" id="JABFTP020000103">
    <property type="protein sequence ID" value="KAL3276972.1"/>
    <property type="molecule type" value="Genomic_DNA"/>
</dbReference>
<feature type="transmembrane region" description="Helical" evidence="13">
    <location>
        <begin position="106"/>
        <end position="127"/>
    </location>
</feature>
<comment type="subcellular location">
    <subcellularLocation>
        <location evidence="1">Membrane</location>
        <topology evidence="1">Multi-pass membrane protein</topology>
    </subcellularLocation>
</comment>
<keyword evidence="10 13" id="KW-0472">Membrane</keyword>
<dbReference type="CDD" id="cd03505">
    <property type="entry name" value="Delta9-FADS-like"/>
    <property type="match status" value="1"/>
</dbReference>
<comment type="cofactor">
    <cofactor evidence="12">
        <name>Fe(2+)</name>
        <dbReference type="ChEBI" id="CHEBI:29033"/>
    </cofactor>
</comment>
<organism evidence="15 16">
    <name type="scientific">Cryptolaemus montrouzieri</name>
    <dbReference type="NCBI Taxonomy" id="559131"/>
    <lineage>
        <taxon>Eukaryota</taxon>
        <taxon>Metazoa</taxon>
        <taxon>Ecdysozoa</taxon>
        <taxon>Arthropoda</taxon>
        <taxon>Hexapoda</taxon>
        <taxon>Insecta</taxon>
        <taxon>Pterygota</taxon>
        <taxon>Neoptera</taxon>
        <taxon>Endopterygota</taxon>
        <taxon>Coleoptera</taxon>
        <taxon>Polyphaga</taxon>
        <taxon>Cucujiformia</taxon>
        <taxon>Coccinelloidea</taxon>
        <taxon>Coccinellidae</taxon>
        <taxon>Scymninae</taxon>
        <taxon>Scymnini</taxon>
        <taxon>Cryptolaemus</taxon>
    </lineage>
</organism>
<evidence type="ECO:0000313" key="16">
    <source>
        <dbReference type="Proteomes" id="UP001516400"/>
    </source>
</evidence>
<dbReference type="PANTHER" id="PTHR11351">
    <property type="entry name" value="ACYL-COA DESATURASE"/>
    <property type="match status" value="1"/>
</dbReference>
<keyword evidence="11 12" id="KW-0275">Fatty acid biosynthesis</keyword>
<evidence type="ECO:0000256" key="4">
    <source>
        <dbReference type="ARBA" id="ARBA00022692"/>
    </source>
</evidence>
<keyword evidence="7 12" id="KW-0560">Oxidoreductase</keyword>
<dbReference type="AlphaFoldDB" id="A0ABD2NF56"/>
<dbReference type="InterPro" id="IPR005804">
    <property type="entry name" value="FA_desaturase_dom"/>
</dbReference>
<evidence type="ECO:0000256" key="13">
    <source>
        <dbReference type="SAM" id="Phobius"/>
    </source>
</evidence>
<comment type="domain">
    <text evidence="12">The histidine box domains are involved in binding the catalytic metal ions.</text>
</comment>
<evidence type="ECO:0000256" key="6">
    <source>
        <dbReference type="ARBA" id="ARBA00022989"/>
    </source>
</evidence>
<keyword evidence="16" id="KW-1185">Reference proteome</keyword>
<keyword evidence="9" id="KW-0443">Lipid metabolism</keyword>
<dbReference type="GO" id="GO:0016491">
    <property type="term" value="F:oxidoreductase activity"/>
    <property type="evidence" value="ECO:0007669"/>
    <property type="project" value="UniProtKB-KW"/>
</dbReference>
<dbReference type="GO" id="GO:0016020">
    <property type="term" value="C:membrane"/>
    <property type="evidence" value="ECO:0007669"/>
    <property type="project" value="UniProtKB-SubCell"/>
</dbReference>
<sequence length="383" mass="45418">MFSVFHEDYMKHLFSGINKKRVRTKNEVRNIFQMPPDSPETTILEKKTENDNLDFKEKEAPKKHWKNLWCLFGYQDIKWFNTFLIAFIHLYLLYGFYMAIKRRLYIIILWNFAYAQFAAFGITGGAHRLYTHRSYKANLPLRIILMIGYTAVGMNPIFEWVRDHRVHHKFSDTDADPHNASRGFFFSHCGWLMMKKHPEVIKQGKKIDMTDILEDPVVQFHQKYYYPLTLILCYVFPTVVPWYFWSCDLFDCFTISICRWVLSLNAVWAVNSAAHIWGNRPYDKNIYPAENILVALWSYGEGWHNYHHTFPWDYKAAELSWFLNTTGILLNMFAAIGWAYDLKTPTKELIEKIVKKSGDGSHYKWGEEVPESEGVRLIRKKIT</sequence>
<dbReference type="PRINTS" id="PR00075">
    <property type="entry name" value="FACDDSATRASE"/>
</dbReference>
<feature type="transmembrane region" description="Helical" evidence="13">
    <location>
        <begin position="79"/>
        <end position="100"/>
    </location>
</feature>
<accession>A0ABD2NF56</accession>
<feature type="domain" description="Fatty acid desaturase" evidence="14">
    <location>
        <begin position="108"/>
        <end position="311"/>
    </location>
</feature>